<evidence type="ECO:0000313" key="1">
    <source>
        <dbReference type="EMBL" id="KAH7840534.1"/>
    </source>
</evidence>
<protein>
    <submittedName>
        <fullName evidence="1">Uncharacterized protein</fullName>
    </submittedName>
</protein>
<dbReference type="EMBL" id="CM037160">
    <property type="protein sequence ID" value="KAH7840534.1"/>
    <property type="molecule type" value="Genomic_DNA"/>
</dbReference>
<proteinExistence type="predicted"/>
<comment type="caution">
    <text evidence="1">The sequence shown here is derived from an EMBL/GenBank/DDBJ whole genome shotgun (WGS) entry which is preliminary data.</text>
</comment>
<dbReference type="Proteomes" id="UP000828048">
    <property type="component" value="Chromosome 10"/>
</dbReference>
<gene>
    <name evidence="1" type="ORF">Vadar_018179</name>
</gene>
<reference evidence="1 2" key="1">
    <citation type="journal article" date="2021" name="Hortic Res">
        <title>High-quality reference genome and annotation aids understanding of berry development for evergreen blueberry (Vaccinium darrowii).</title>
        <authorList>
            <person name="Yu J."/>
            <person name="Hulse-Kemp A.M."/>
            <person name="Babiker E."/>
            <person name="Staton M."/>
        </authorList>
    </citation>
    <scope>NUCLEOTIDE SEQUENCE [LARGE SCALE GENOMIC DNA]</scope>
    <source>
        <strain evidence="2">cv. NJ 8807/NJ 8810</strain>
        <tissue evidence="1">Young leaf</tissue>
    </source>
</reference>
<keyword evidence="2" id="KW-1185">Reference proteome</keyword>
<sequence>MMNPLMISASGNVWITSFPCQRICRLNLMSTRHWEVVVEATEEGVVAVVEEEEVVGTAVAVVDVVEGAGQETEVSSLF</sequence>
<accession>A0ACB7XIA3</accession>
<evidence type="ECO:0000313" key="2">
    <source>
        <dbReference type="Proteomes" id="UP000828048"/>
    </source>
</evidence>
<name>A0ACB7XIA3_9ERIC</name>
<organism evidence="1 2">
    <name type="scientific">Vaccinium darrowii</name>
    <dbReference type="NCBI Taxonomy" id="229202"/>
    <lineage>
        <taxon>Eukaryota</taxon>
        <taxon>Viridiplantae</taxon>
        <taxon>Streptophyta</taxon>
        <taxon>Embryophyta</taxon>
        <taxon>Tracheophyta</taxon>
        <taxon>Spermatophyta</taxon>
        <taxon>Magnoliopsida</taxon>
        <taxon>eudicotyledons</taxon>
        <taxon>Gunneridae</taxon>
        <taxon>Pentapetalae</taxon>
        <taxon>asterids</taxon>
        <taxon>Ericales</taxon>
        <taxon>Ericaceae</taxon>
        <taxon>Vaccinioideae</taxon>
        <taxon>Vaccinieae</taxon>
        <taxon>Vaccinium</taxon>
    </lineage>
</organism>